<dbReference type="Pfam" id="PF14529">
    <property type="entry name" value="Exo_endo_phos_2"/>
    <property type="match status" value="1"/>
</dbReference>
<dbReference type="KEGG" id="dpte:113795535"/>
<proteinExistence type="predicted"/>
<sequence>MANKISIVQQNLRKSNIATNEFKHNISQHINDIILVQEPNIFRPENKPVFSSPSDILYKQELNKTPDTAIVITNKSLIINLIHEFSCSFATTISIQCIDRFIIICNIYIRPNEICTEHIEFIENIINKYRNTPLIISGDFNARHLLWHDKIINRNGTKIFDIIDKHNLIIHNNKEKTCQTSNGNSIIDITLTNDHGCHIVQNWKTTNLTSFSDHFTIVFDISIYNLCRKKSTSTWKFNEKCADWKKYRTSFNPNGCEDLIMSSSRQRNKLFPKNEIPTTAIEIPGGTMI</sequence>
<dbReference type="PANTHER" id="PTHR33273:SF4">
    <property type="entry name" value="ENDONUCLEASE_EXONUCLEASE_PHOSPHATASE DOMAIN-CONTAINING PROTEIN"/>
    <property type="match status" value="1"/>
</dbReference>
<evidence type="ECO:0000313" key="2">
    <source>
        <dbReference type="Proteomes" id="UP000515146"/>
    </source>
</evidence>
<protein>
    <submittedName>
        <fullName evidence="3">Uncharacterized protein LOC113795535</fullName>
    </submittedName>
</protein>
<keyword evidence="2" id="KW-1185">Reference proteome</keyword>
<dbReference type="InterPro" id="IPR036691">
    <property type="entry name" value="Endo/exonu/phosph_ase_sf"/>
</dbReference>
<dbReference type="OrthoDB" id="6505565at2759"/>
<dbReference type="GO" id="GO:0003824">
    <property type="term" value="F:catalytic activity"/>
    <property type="evidence" value="ECO:0007669"/>
    <property type="project" value="InterPro"/>
</dbReference>
<dbReference type="AlphaFoldDB" id="A0A6P6YAB4"/>
<organism evidence="2 3">
    <name type="scientific">Dermatophagoides pteronyssinus</name>
    <name type="common">European house dust mite</name>
    <dbReference type="NCBI Taxonomy" id="6956"/>
    <lineage>
        <taxon>Eukaryota</taxon>
        <taxon>Metazoa</taxon>
        <taxon>Ecdysozoa</taxon>
        <taxon>Arthropoda</taxon>
        <taxon>Chelicerata</taxon>
        <taxon>Arachnida</taxon>
        <taxon>Acari</taxon>
        <taxon>Acariformes</taxon>
        <taxon>Sarcoptiformes</taxon>
        <taxon>Astigmata</taxon>
        <taxon>Psoroptidia</taxon>
        <taxon>Analgoidea</taxon>
        <taxon>Pyroglyphidae</taxon>
        <taxon>Dermatophagoidinae</taxon>
        <taxon>Dermatophagoides</taxon>
    </lineage>
</organism>
<gene>
    <name evidence="3" type="primary">LOC113795535</name>
</gene>
<dbReference type="InParanoid" id="A0A6P6YAB4"/>
<dbReference type="PANTHER" id="PTHR33273">
    <property type="entry name" value="DOMAIN-CONTAINING PROTEIN, PUTATIVE-RELATED"/>
    <property type="match status" value="1"/>
</dbReference>
<dbReference type="OMA" id="NEICTEH"/>
<dbReference type="RefSeq" id="XP_027201524.1">
    <property type="nucleotide sequence ID" value="XM_027345723.1"/>
</dbReference>
<feature type="domain" description="Endonuclease/exonuclease/phosphatase" evidence="1">
    <location>
        <begin position="102"/>
        <end position="217"/>
    </location>
</feature>
<accession>A0A6P6YAB4</accession>
<dbReference type="InterPro" id="IPR005135">
    <property type="entry name" value="Endo/exonuclease/phosphatase"/>
</dbReference>
<evidence type="ECO:0000259" key="1">
    <source>
        <dbReference type="Pfam" id="PF14529"/>
    </source>
</evidence>
<name>A0A6P6YAB4_DERPT</name>
<reference evidence="3" key="1">
    <citation type="submission" date="2025-08" db="UniProtKB">
        <authorList>
            <consortium name="RefSeq"/>
        </authorList>
    </citation>
    <scope>IDENTIFICATION</scope>
    <source>
        <strain evidence="3">Airmid</strain>
    </source>
</reference>
<evidence type="ECO:0000313" key="3">
    <source>
        <dbReference type="RefSeq" id="XP_027201524.1"/>
    </source>
</evidence>
<dbReference type="SUPFAM" id="SSF56219">
    <property type="entry name" value="DNase I-like"/>
    <property type="match status" value="1"/>
</dbReference>
<dbReference type="Gene3D" id="3.60.10.10">
    <property type="entry name" value="Endonuclease/exonuclease/phosphatase"/>
    <property type="match status" value="1"/>
</dbReference>
<dbReference type="Proteomes" id="UP000515146">
    <property type="component" value="Unplaced"/>
</dbReference>